<evidence type="ECO:0000256" key="2">
    <source>
        <dbReference type="RuleBase" id="RU361185"/>
    </source>
</evidence>
<dbReference type="Gene3D" id="2.60.40.1180">
    <property type="entry name" value="Golgi alpha-mannosidase II"/>
    <property type="match status" value="1"/>
</dbReference>
<dbReference type="SUPFAM" id="SSF51011">
    <property type="entry name" value="Glycosyl hydrolase domain"/>
    <property type="match status" value="1"/>
</dbReference>
<dbReference type="InterPro" id="IPR017853">
    <property type="entry name" value="GH"/>
</dbReference>
<evidence type="ECO:0000313" key="6">
    <source>
        <dbReference type="Proteomes" id="UP000644548"/>
    </source>
</evidence>
<comment type="similarity">
    <text evidence="1 2">Belongs to the glycosyl hydrolase 31 family.</text>
</comment>
<dbReference type="InterPro" id="IPR052990">
    <property type="entry name" value="Sulfoquinovosidase_GH31"/>
</dbReference>
<dbReference type="EMBL" id="BMQN01000001">
    <property type="protein sequence ID" value="GGR86653.1"/>
    <property type="molecule type" value="Genomic_DNA"/>
</dbReference>
<name>A0ABQ2S413_9DEIO</name>
<dbReference type="PANTHER" id="PTHR46959:SF2">
    <property type="entry name" value="SULFOQUINOVOSIDASE"/>
    <property type="match status" value="1"/>
</dbReference>
<keyword evidence="6" id="KW-1185">Reference proteome</keyword>
<dbReference type="SUPFAM" id="SSF51445">
    <property type="entry name" value="(Trans)glycosidases"/>
    <property type="match status" value="1"/>
</dbReference>
<dbReference type="InterPro" id="IPR000322">
    <property type="entry name" value="Glyco_hydro_31_TIM"/>
</dbReference>
<dbReference type="PANTHER" id="PTHR46959">
    <property type="entry name" value="SULFOQUINOVOSIDASE"/>
    <property type="match status" value="1"/>
</dbReference>
<evidence type="ECO:0000259" key="3">
    <source>
        <dbReference type="Pfam" id="PF01055"/>
    </source>
</evidence>
<proteinExistence type="inferred from homology"/>
<feature type="domain" description="Glycosyl hydrolase family 31 C-terminal" evidence="4">
    <location>
        <begin position="643"/>
        <end position="726"/>
    </location>
</feature>
<dbReference type="Pfam" id="PF01055">
    <property type="entry name" value="Glyco_hydro_31_2nd"/>
    <property type="match status" value="1"/>
</dbReference>
<dbReference type="InterPro" id="IPR048395">
    <property type="entry name" value="Glyco_hydro_31_C"/>
</dbReference>
<accession>A0ABQ2S413</accession>
<evidence type="ECO:0000256" key="1">
    <source>
        <dbReference type="ARBA" id="ARBA00007806"/>
    </source>
</evidence>
<evidence type="ECO:0008006" key="7">
    <source>
        <dbReference type="Google" id="ProtNLM"/>
    </source>
</evidence>
<organism evidence="5 6">
    <name type="scientific">Deinococcus sedimenti</name>
    <dbReference type="NCBI Taxonomy" id="1867090"/>
    <lineage>
        <taxon>Bacteria</taxon>
        <taxon>Thermotogati</taxon>
        <taxon>Deinococcota</taxon>
        <taxon>Deinococci</taxon>
        <taxon>Deinococcales</taxon>
        <taxon>Deinococcaceae</taxon>
        <taxon>Deinococcus</taxon>
    </lineage>
</organism>
<dbReference type="NCBIfam" id="NF007746">
    <property type="entry name" value="PRK10426.1"/>
    <property type="match status" value="1"/>
</dbReference>
<comment type="caution">
    <text evidence="5">The sequence shown here is derived from an EMBL/GenBank/DDBJ whole genome shotgun (WGS) entry which is preliminary data.</text>
</comment>
<evidence type="ECO:0000259" key="4">
    <source>
        <dbReference type="Pfam" id="PF21365"/>
    </source>
</evidence>
<dbReference type="Gene3D" id="3.20.20.80">
    <property type="entry name" value="Glycosidases"/>
    <property type="match status" value="1"/>
</dbReference>
<dbReference type="RefSeq" id="WP_189072184.1">
    <property type="nucleotide sequence ID" value="NZ_BMQN01000001.1"/>
</dbReference>
<protein>
    <recommendedName>
        <fullName evidence="7">Alpha-glucosidase</fullName>
    </recommendedName>
</protein>
<sequence>MNNVKKRSVLAARIAGTTLGLGLLATLIPVLNGGIRPAPSPRAVSAHLSGAARDVQAGPLRLRAGAGQWTVEQAGQVVWQGAGGLYAQQVDVTYSEARGMIRTRERVRRSCAAQSVTDATPAAGSITVRGTLACGVTGVPYTLTLRAEGNRLDVTAQVPEGSGLNRVGLSGDLRGARVTGGGEQFTLDLTGQRVPVIVSEQGVGRGEQPLTFLANLTQNGAGGTRWSTYAPTPHLLLRQPDGSGVSVLGLNTEPGALDTRAGRWRLEADATTLRVHLTAGPDARSLVRAVTADTGRMAPLPAWTGQGVILGMQGGTARVRDAYRRAKAAGVPVAALWLQDWVGQRTTSFGKQLWWNWELDRDHYAGWADLRAELRRDGVRVLGYVNPFLTDVSGKGNARRDLYREAAKKGYLLRRVDGTPYDQRNTSFSAALVDLSNPQAAAWLRGVLTDALRDADLDGWMADFGESVPLDAAPARGTPLDLHNRYPGLWQDLNRQVIADLGLTGEALVFHRSGFTTSPGRTVAFWAGDQLVNWGQPDGLASALSGLLSGGLSGLSLNHADAGGYTTITQAPLNIRRSGELLDRWLDFSAFTPLLRTHEGNRPAANAQAYDPAHVRTLARAARLYAALAPYRAALMREAQRDGTPLMRPLWFEFPAEPLEAHPSAYLLGADLLIAPVLNPGVTRQEVHLPAGIRWVHAWTGTPHEGGQSVTVDAPVGQPPVFVREGRADLLSALRAVQ</sequence>
<keyword evidence="2" id="KW-0378">Hydrolase</keyword>
<dbReference type="InterPro" id="IPR013780">
    <property type="entry name" value="Glyco_hydro_b"/>
</dbReference>
<dbReference type="Pfam" id="PF21365">
    <property type="entry name" value="Glyco_hydro_31_3rd"/>
    <property type="match status" value="1"/>
</dbReference>
<feature type="domain" description="Glycoside hydrolase family 31 TIM barrel" evidence="3">
    <location>
        <begin position="316"/>
        <end position="631"/>
    </location>
</feature>
<dbReference type="Proteomes" id="UP000644548">
    <property type="component" value="Unassembled WGS sequence"/>
</dbReference>
<keyword evidence="2" id="KW-0326">Glycosidase</keyword>
<evidence type="ECO:0000313" key="5">
    <source>
        <dbReference type="EMBL" id="GGR86653.1"/>
    </source>
</evidence>
<reference evidence="6" key="1">
    <citation type="journal article" date="2019" name="Int. J. Syst. Evol. Microbiol.">
        <title>The Global Catalogue of Microorganisms (GCM) 10K type strain sequencing project: providing services to taxonomists for standard genome sequencing and annotation.</title>
        <authorList>
            <consortium name="The Broad Institute Genomics Platform"/>
            <consortium name="The Broad Institute Genome Sequencing Center for Infectious Disease"/>
            <person name="Wu L."/>
            <person name="Ma J."/>
        </authorList>
    </citation>
    <scope>NUCLEOTIDE SEQUENCE [LARGE SCALE GENOMIC DNA]</scope>
    <source>
        <strain evidence="6">JCM 31405</strain>
    </source>
</reference>
<gene>
    <name evidence="5" type="ORF">GCM10008960_12250</name>
</gene>